<accession>A0A0N4U9K4</accession>
<dbReference type="Pfam" id="PF13087">
    <property type="entry name" value="AAA_12"/>
    <property type="match status" value="1"/>
</dbReference>
<gene>
    <name evidence="6" type="ORF">DME_LOCUS7780</name>
</gene>
<reference evidence="9" key="1">
    <citation type="submission" date="2017-02" db="UniProtKB">
        <authorList>
            <consortium name="WormBaseParasite"/>
        </authorList>
    </citation>
    <scope>IDENTIFICATION</scope>
</reference>
<dbReference type="EMBL" id="UYYG01001163">
    <property type="protein sequence ID" value="VDN57807.1"/>
    <property type="molecule type" value="Genomic_DNA"/>
</dbReference>
<dbReference type="AlphaFoldDB" id="A0A0N4U9K4"/>
<keyword evidence="2" id="KW-0378">Hydrolase</keyword>
<evidence type="ECO:0000256" key="4">
    <source>
        <dbReference type="ARBA" id="ARBA00022840"/>
    </source>
</evidence>
<feature type="domain" description="DNA2/NAM7 helicase-like C-terminal" evidence="5">
    <location>
        <begin position="15"/>
        <end position="105"/>
    </location>
</feature>
<dbReference type="GO" id="GO:0016787">
    <property type="term" value="F:hydrolase activity"/>
    <property type="evidence" value="ECO:0007669"/>
    <property type="project" value="UniProtKB-KW"/>
</dbReference>
<evidence type="ECO:0000313" key="8">
    <source>
        <dbReference type="Proteomes" id="UP000274756"/>
    </source>
</evidence>
<evidence type="ECO:0000313" key="7">
    <source>
        <dbReference type="Proteomes" id="UP000038040"/>
    </source>
</evidence>
<proteinExistence type="predicted"/>
<evidence type="ECO:0000256" key="3">
    <source>
        <dbReference type="ARBA" id="ARBA00022806"/>
    </source>
</evidence>
<evidence type="ECO:0000259" key="5">
    <source>
        <dbReference type="Pfam" id="PF13087"/>
    </source>
</evidence>
<reference evidence="6 8" key="2">
    <citation type="submission" date="2018-11" db="EMBL/GenBank/DDBJ databases">
        <authorList>
            <consortium name="Pathogen Informatics"/>
        </authorList>
    </citation>
    <scope>NUCLEOTIDE SEQUENCE [LARGE SCALE GENOMIC DNA]</scope>
</reference>
<evidence type="ECO:0000313" key="6">
    <source>
        <dbReference type="EMBL" id="VDN57807.1"/>
    </source>
</evidence>
<sequence length="147" mass="16729">MPKRMIDMSKKLSWYIHLLLNYGVKETDIGVIAPYRAQVSNLRKLLPNSITVDTVDGFQGQERQVIVMSLVRTNALGKVGFLNEKRRLNVAVTRARRQFVLVGNSTTMKMADSEYLYSLLEYITIYGTTIAPSDVIEFDKNIKISSH</sequence>
<evidence type="ECO:0000313" key="9">
    <source>
        <dbReference type="WBParaSite" id="DME_0000377501-mRNA-1"/>
    </source>
</evidence>
<name>A0A0N4U9K4_DRAME</name>
<keyword evidence="4" id="KW-0067">ATP-binding</keyword>
<dbReference type="GO" id="GO:0043139">
    <property type="term" value="F:5'-3' DNA helicase activity"/>
    <property type="evidence" value="ECO:0007669"/>
    <property type="project" value="TreeGrafter"/>
</dbReference>
<dbReference type="PANTHER" id="PTHR43788">
    <property type="entry name" value="DNA2/NAM7 HELICASE FAMILY MEMBER"/>
    <property type="match status" value="1"/>
</dbReference>
<dbReference type="STRING" id="318479.A0A0N4U9K4"/>
<dbReference type="Gene3D" id="3.40.50.300">
    <property type="entry name" value="P-loop containing nucleotide triphosphate hydrolases"/>
    <property type="match status" value="1"/>
</dbReference>
<dbReference type="InterPro" id="IPR027417">
    <property type="entry name" value="P-loop_NTPase"/>
</dbReference>
<dbReference type="PANTHER" id="PTHR43788:SF8">
    <property type="entry name" value="DNA-BINDING PROTEIN SMUBP-2"/>
    <property type="match status" value="1"/>
</dbReference>
<keyword evidence="3" id="KW-0347">Helicase</keyword>
<evidence type="ECO:0000256" key="1">
    <source>
        <dbReference type="ARBA" id="ARBA00022741"/>
    </source>
</evidence>
<organism evidence="7 9">
    <name type="scientific">Dracunculus medinensis</name>
    <name type="common">Guinea worm</name>
    <dbReference type="NCBI Taxonomy" id="318479"/>
    <lineage>
        <taxon>Eukaryota</taxon>
        <taxon>Metazoa</taxon>
        <taxon>Ecdysozoa</taxon>
        <taxon>Nematoda</taxon>
        <taxon>Chromadorea</taxon>
        <taxon>Rhabditida</taxon>
        <taxon>Spirurina</taxon>
        <taxon>Dracunculoidea</taxon>
        <taxon>Dracunculidae</taxon>
        <taxon>Dracunculus</taxon>
    </lineage>
</organism>
<dbReference type="CDD" id="cd18808">
    <property type="entry name" value="SF1_C_Upf1"/>
    <property type="match status" value="1"/>
</dbReference>
<keyword evidence="8" id="KW-1185">Reference proteome</keyword>
<dbReference type="WBParaSite" id="DME_0000377501-mRNA-1">
    <property type="protein sequence ID" value="DME_0000377501-mRNA-1"/>
    <property type="gene ID" value="DME_0000377501"/>
</dbReference>
<dbReference type="Proteomes" id="UP000274756">
    <property type="component" value="Unassembled WGS sequence"/>
</dbReference>
<dbReference type="SUPFAM" id="SSF52540">
    <property type="entry name" value="P-loop containing nucleoside triphosphate hydrolases"/>
    <property type="match status" value="1"/>
</dbReference>
<evidence type="ECO:0000256" key="2">
    <source>
        <dbReference type="ARBA" id="ARBA00022801"/>
    </source>
</evidence>
<dbReference type="Proteomes" id="UP000038040">
    <property type="component" value="Unplaced"/>
</dbReference>
<keyword evidence="1" id="KW-0547">Nucleotide-binding</keyword>
<dbReference type="InterPro" id="IPR047187">
    <property type="entry name" value="SF1_C_Upf1"/>
</dbReference>
<protein>
    <submittedName>
        <fullName evidence="9">AAA_12 domain-containing protein</fullName>
    </submittedName>
</protein>
<dbReference type="GO" id="GO:0005524">
    <property type="term" value="F:ATP binding"/>
    <property type="evidence" value="ECO:0007669"/>
    <property type="project" value="UniProtKB-KW"/>
</dbReference>
<dbReference type="OrthoDB" id="5805783at2759"/>
<dbReference type="InterPro" id="IPR050534">
    <property type="entry name" value="Coronavir_polyprotein_1ab"/>
</dbReference>
<dbReference type="InterPro" id="IPR041679">
    <property type="entry name" value="DNA2/NAM7-like_C"/>
</dbReference>